<evidence type="ECO:0000256" key="1">
    <source>
        <dbReference type="ARBA" id="ARBA00023002"/>
    </source>
</evidence>
<dbReference type="Proteomes" id="UP000184330">
    <property type="component" value="Unassembled WGS sequence"/>
</dbReference>
<evidence type="ECO:0000313" key="4">
    <source>
        <dbReference type="EMBL" id="CZR62329.1"/>
    </source>
</evidence>
<dbReference type="GO" id="GO:0006631">
    <property type="term" value="P:fatty acid metabolic process"/>
    <property type="evidence" value="ECO:0007669"/>
    <property type="project" value="InterPro"/>
</dbReference>
<dbReference type="SUPFAM" id="SSF51735">
    <property type="entry name" value="NAD(P)-binding Rossmann-fold domains"/>
    <property type="match status" value="1"/>
</dbReference>
<dbReference type="Pfam" id="PF00725">
    <property type="entry name" value="3HCDH"/>
    <property type="match status" value="1"/>
</dbReference>
<dbReference type="GO" id="GO:0016616">
    <property type="term" value="F:oxidoreductase activity, acting on the CH-OH group of donors, NAD or NADP as acceptor"/>
    <property type="evidence" value="ECO:0007669"/>
    <property type="project" value="InterPro"/>
</dbReference>
<dbReference type="Gene3D" id="3.40.50.720">
    <property type="entry name" value="NAD(P)-binding Rossmann-like Domain"/>
    <property type="match status" value="1"/>
</dbReference>
<sequence length="324" mass="35102">MGDSGPSGHIAVIGCGSIGAGWAALFAAHGHTTRVYDPNPSAETFLHTIVSEAVRVLHQLGHFNSSPSSNHLKDVSARITFTMNLSSTLQDATFVQENGPEDLATKTDLLRALDATLDASIPILTSTSGLTCSSMQSFLTNHPSRFAIGHPFNPPHLIPLVEIVGGSQTSHSTLEHAKSFYTSLGRKPIVLKHEIPGHIANRLQSALLREILYLMKEDIARIDDIETAMEFGPGLRWGVMGPSLLMHLGGGLGGAAYYAEKLLGPLLTWNAPDTLVVDDELRKKWVAQTIDVVGNETYISLSRKRDAGIVNTLKWRQSLPETQE</sequence>
<evidence type="ECO:0000259" key="3">
    <source>
        <dbReference type="Pfam" id="PF02737"/>
    </source>
</evidence>
<dbReference type="InterPro" id="IPR036291">
    <property type="entry name" value="NAD(P)-bd_dom_sf"/>
</dbReference>
<dbReference type="GO" id="GO:0070403">
    <property type="term" value="F:NAD+ binding"/>
    <property type="evidence" value="ECO:0007669"/>
    <property type="project" value="InterPro"/>
</dbReference>
<dbReference type="InterPro" id="IPR013328">
    <property type="entry name" value="6PGD_dom2"/>
</dbReference>
<protein>
    <submittedName>
        <fullName evidence="4">Related to 3-hydroxybutyryl-CoA dehydrogenase</fullName>
    </submittedName>
</protein>
<dbReference type="AlphaFoldDB" id="A0A1L7XBD1"/>
<evidence type="ECO:0000313" key="5">
    <source>
        <dbReference type="Proteomes" id="UP000184330"/>
    </source>
</evidence>
<dbReference type="SUPFAM" id="SSF48179">
    <property type="entry name" value="6-phosphogluconate dehydrogenase C-terminal domain-like"/>
    <property type="match status" value="1"/>
</dbReference>
<name>A0A1L7XBD1_9HELO</name>
<evidence type="ECO:0000259" key="2">
    <source>
        <dbReference type="Pfam" id="PF00725"/>
    </source>
</evidence>
<proteinExistence type="predicted"/>
<reference evidence="4 5" key="1">
    <citation type="submission" date="2016-03" db="EMBL/GenBank/DDBJ databases">
        <authorList>
            <person name="Ploux O."/>
        </authorList>
    </citation>
    <scope>NUCLEOTIDE SEQUENCE [LARGE SCALE GENOMIC DNA]</scope>
    <source>
        <strain evidence="4 5">UAMH 11012</strain>
    </source>
</reference>
<gene>
    <name evidence="4" type="ORF">PAC_12226</name>
</gene>
<keyword evidence="5" id="KW-1185">Reference proteome</keyword>
<dbReference type="OrthoDB" id="2021159at2759"/>
<feature type="domain" description="3-hydroxyacyl-CoA dehydrogenase C-terminal" evidence="2">
    <location>
        <begin position="197"/>
        <end position="282"/>
    </location>
</feature>
<dbReference type="PANTHER" id="PTHR48075">
    <property type="entry name" value="3-HYDROXYACYL-COA DEHYDROGENASE FAMILY PROTEIN"/>
    <property type="match status" value="1"/>
</dbReference>
<dbReference type="PANTHER" id="PTHR48075:SF5">
    <property type="entry name" value="3-HYDROXYBUTYRYL-COA DEHYDROGENASE"/>
    <property type="match status" value="1"/>
</dbReference>
<dbReference type="InterPro" id="IPR006176">
    <property type="entry name" value="3-OHacyl-CoA_DH_NAD-bd"/>
</dbReference>
<keyword evidence="1" id="KW-0560">Oxidoreductase</keyword>
<dbReference type="EMBL" id="FJOG01000020">
    <property type="protein sequence ID" value="CZR62329.1"/>
    <property type="molecule type" value="Genomic_DNA"/>
</dbReference>
<dbReference type="InterPro" id="IPR008927">
    <property type="entry name" value="6-PGluconate_DH-like_C_sf"/>
</dbReference>
<organism evidence="4 5">
    <name type="scientific">Phialocephala subalpina</name>
    <dbReference type="NCBI Taxonomy" id="576137"/>
    <lineage>
        <taxon>Eukaryota</taxon>
        <taxon>Fungi</taxon>
        <taxon>Dikarya</taxon>
        <taxon>Ascomycota</taxon>
        <taxon>Pezizomycotina</taxon>
        <taxon>Leotiomycetes</taxon>
        <taxon>Helotiales</taxon>
        <taxon>Mollisiaceae</taxon>
        <taxon>Phialocephala</taxon>
        <taxon>Phialocephala fortinii species complex</taxon>
    </lineage>
</organism>
<accession>A0A1L7XBD1</accession>
<feature type="domain" description="3-hydroxyacyl-CoA dehydrogenase NAD binding" evidence="3">
    <location>
        <begin position="9"/>
        <end position="192"/>
    </location>
</feature>
<dbReference type="STRING" id="576137.A0A1L7XBD1"/>
<dbReference type="Pfam" id="PF02737">
    <property type="entry name" value="3HCDH_N"/>
    <property type="match status" value="1"/>
</dbReference>
<dbReference type="InterPro" id="IPR006108">
    <property type="entry name" value="3HC_DH_C"/>
</dbReference>
<dbReference type="Gene3D" id="1.10.1040.10">
    <property type="entry name" value="N-(1-d-carboxylethyl)-l-norvaline Dehydrogenase, domain 2"/>
    <property type="match status" value="1"/>
</dbReference>